<sequence length="244" mass="26584">MTDRGKDLTDEQRVGRLEVREAAGAVIAVIVMQVALAVVCTASNWELWLLPAWAWIATAIPEAILLGVLIGQRHKHRDQVEVDDGEQTPRRRSAAIWLVGFITLANGLALLALLGELLSAQVRTGTELLFEAAVIWTTNVIAFGLLYWELDRGGPWQRAKEKLPVGSPGADFQFPQMENPGLAEPTWRPLLPDYMYVAFTTATAFSPTDAMPLTRRAKGVMAAETILSATTVLLVAARAVSILG</sequence>
<organism evidence="2">
    <name type="scientific">freshwater metagenome</name>
    <dbReference type="NCBI Taxonomy" id="449393"/>
    <lineage>
        <taxon>unclassified sequences</taxon>
        <taxon>metagenomes</taxon>
        <taxon>ecological metagenomes</taxon>
    </lineage>
</organism>
<gene>
    <name evidence="2" type="ORF">UFOPK3522_00201</name>
</gene>
<feature type="transmembrane region" description="Helical" evidence="1">
    <location>
        <begin position="21"/>
        <end position="45"/>
    </location>
</feature>
<reference evidence="2" key="1">
    <citation type="submission" date="2020-05" db="EMBL/GenBank/DDBJ databases">
        <authorList>
            <person name="Chiriac C."/>
            <person name="Salcher M."/>
            <person name="Ghai R."/>
            <person name="Kavagutti S V."/>
        </authorList>
    </citation>
    <scope>NUCLEOTIDE SEQUENCE</scope>
</reference>
<keyword evidence="1" id="KW-1133">Transmembrane helix</keyword>
<evidence type="ECO:0000313" key="2">
    <source>
        <dbReference type="EMBL" id="CAB4336154.1"/>
    </source>
</evidence>
<protein>
    <submittedName>
        <fullName evidence="2">Unannotated protein</fullName>
    </submittedName>
</protein>
<feature type="transmembrane region" description="Helical" evidence="1">
    <location>
        <begin position="221"/>
        <end position="243"/>
    </location>
</feature>
<evidence type="ECO:0000256" key="1">
    <source>
        <dbReference type="SAM" id="Phobius"/>
    </source>
</evidence>
<proteinExistence type="predicted"/>
<name>A0A6J5Z0Z9_9ZZZZ</name>
<feature type="transmembrane region" description="Helical" evidence="1">
    <location>
        <begin position="94"/>
        <end position="113"/>
    </location>
</feature>
<dbReference type="EMBL" id="CAESAO010000009">
    <property type="protein sequence ID" value="CAB4336154.1"/>
    <property type="molecule type" value="Genomic_DNA"/>
</dbReference>
<keyword evidence="1" id="KW-0812">Transmembrane</keyword>
<keyword evidence="1" id="KW-0472">Membrane</keyword>
<accession>A0A6J5Z0Z9</accession>
<dbReference type="AlphaFoldDB" id="A0A6J5Z0Z9"/>
<feature type="transmembrane region" description="Helical" evidence="1">
    <location>
        <begin position="51"/>
        <end position="70"/>
    </location>
</feature>
<feature type="transmembrane region" description="Helical" evidence="1">
    <location>
        <begin position="133"/>
        <end position="150"/>
    </location>
</feature>